<feature type="compositionally biased region" description="Polar residues" evidence="1">
    <location>
        <begin position="576"/>
        <end position="591"/>
    </location>
</feature>
<feature type="compositionally biased region" description="Low complexity" evidence="1">
    <location>
        <begin position="875"/>
        <end position="895"/>
    </location>
</feature>
<feature type="region of interest" description="Disordered" evidence="1">
    <location>
        <begin position="1031"/>
        <end position="1050"/>
    </location>
</feature>
<feature type="compositionally biased region" description="Low complexity" evidence="1">
    <location>
        <begin position="41"/>
        <end position="53"/>
    </location>
</feature>
<dbReference type="AlphaFoldDB" id="A0A9P6WQ55"/>
<proteinExistence type="predicted"/>
<feature type="region of interest" description="Disordered" evidence="1">
    <location>
        <begin position="99"/>
        <end position="127"/>
    </location>
</feature>
<evidence type="ECO:0000313" key="2">
    <source>
        <dbReference type="EMBL" id="KAG0691045.1"/>
    </source>
</evidence>
<comment type="caution">
    <text evidence="2">The sequence shown here is derived from an EMBL/GenBank/DDBJ whole genome shotgun (WGS) entry which is preliminary data.</text>
</comment>
<name>A0A9P6WQ55_9ASCO</name>
<gene>
    <name evidence="2" type="ORF">C6P40_000092</name>
</gene>
<feature type="region of interest" description="Disordered" evidence="1">
    <location>
        <begin position="483"/>
        <end position="513"/>
    </location>
</feature>
<feature type="region of interest" description="Disordered" evidence="1">
    <location>
        <begin position="790"/>
        <end position="812"/>
    </location>
</feature>
<accession>A0A9P6WQ55</accession>
<feature type="region of interest" description="Disordered" evidence="1">
    <location>
        <begin position="37"/>
        <end position="58"/>
    </location>
</feature>
<feature type="compositionally biased region" description="Low complexity" evidence="1">
    <location>
        <begin position="435"/>
        <end position="455"/>
    </location>
</feature>
<feature type="compositionally biased region" description="Low complexity" evidence="1">
    <location>
        <begin position="592"/>
        <end position="606"/>
    </location>
</feature>
<organism evidence="2 3">
    <name type="scientific">Pichia californica</name>
    <dbReference type="NCBI Taxonomy" id="460514"/>
    <lineage>
        <taxon>Eukaryota</taxon>
        <taxon>Fungi</taxon>
        <taxon>Dikarya</taxon>
        <taxon>Ascomycota</taxon>
        <taxon>Saccharomycotina</taxon>
        <taxon>Pichiomycetes</taxon>
        <taxon>Pichiales</taxon>
        <taxon>Pichiaceae</taxon>
        <taxon>Pichia</taxon>
    </lineage>
</organism>
<feature type="compositionally biased region" description="Low complexity" evidence="1">
    <location>
        <begin position="385"/>
        <end position="402"/>
    </location>
</feature>
<dbReference type="Proteomes" id="UP000697127">
    <property type="component" value="Unassembled WGS sequence"/>
</dbReference>
<feature type="compositionally biased region" description="Polar residues" evidence="1">
    <location>
        <begin position="607"/>
        <end position="634"/>
    </location>
</feature>
<sequence length="1174" mass="126940">MKRFFSGDSTENSPLIYKLSKVKDAIFSKFLHIQEPPLSTQQQQQQQQSINNSDDVDVDVDYSMNSSFNTSQTPITARQLQAYYNSLKLQNEELSQNLEKTTQALKPESPNLSDNKSFKKNDSNWNNAESTNIELDKENQPENSNTVILLNENKNKSKNNSDLDLDLNSSLNDNIEELGLPPIYSQPDPLERANLVQLKKMMELEKYRRYRLNYIREHTRNVNHSSIYKVSKNIQKNKNIKPKFVDIKKLPKDRQNTSGIFGISLLDTIEDKDIDVPVLDTMVKPLDNDITKKIKFNNSKSPSATFTIPSKPKSFNIDDLKKENEIKQEVKSTNDKSISNISDSTSKTPIFNMEKFIPKQGIDDKPSTAFNFNPQPIENPVSIKPSTSTSSPAFSLSTLSQSTKKEDTKPIVNFGFNPPETKKVSIENVTDNDGLKNNTSLNSKSNLSSSATTSSIPSFGLNKTSSSTTIPTMGTKLPLLFESKSENTPNNSDDKTPAINISNPNVETNKLNGSSNGFKFGQAVSNDSIKLPALNFGASSNMEKSNLKSDTPSINSSSDKKSLEDKSQNKQEEKPSSFSFGLGSKQTVPGLSSTTPSTSTPPTNSNIPKLSFNNATLNNTTDNKTKSVFGTFGTTDKPKPVTFGGLSESNINEFSFDKGFSSSKSDDVTNKNSTNISNEGTKKEPAKVSSFNFGGFGNSTVNGKIDTSKPEEPKKSEFNFTNNASTLTSSTAAPATTNNTTTTTTTITTDSKKDQPVTSAFGSLGTDSGLNKSTTEPKFNFGMNTTAADLMKPTDQSSSNTTPLFNMKKDNNINSSTPNSTAIFSGFGNNPSSSTSTSTLDKTNITSNLPKIEGLPKIGEVKNTISVGSGFNFGGNTNINNNNNSNTSTKNTRSFDSMNESTEPSAKRVMGDIPKNPSFGVNGNVSKNTFGGFSNNNNQSNMGSTGFNFGTSGSNNNTNAISNNSNNGSSGAFGSSFSSQPSNNQPAPGKIFSFGNSNLPALGQNSFNIGNKTNNNNNSISNGFGFGNSNSNNNNGNSGQSAFGGMMNNNNNNINNGNGNMFGVNNNNGMNNINGMNSNSAFGSGFNSGNSSRSNTPSFNFTGQATTADPSAIFQAPPQNNNPQGMNMNMNVNMGMGMGMGMSGQPQQQQQQQQQTTMSRRRAFPRSMRGGARR</sequence>
<protein>
    <submittedName>
        <fullName evidence="2">Uncharacterized protein</fullName>
    </submittedName>
</protein>
<feature type="region of interest" description="Disordered" evidence="1">
    <location>
        <begin position="540"/>
        <end position="694"/>
    </location>
</feature>
<dbReference type="OrthoDB" id="3996230at2759"/>
<dbReference type="EMBL" id="PUHW01000010">
    <property type="protein sequence ID" value="KAG0691045.1"/>
    <property type="molecule type" value="Genomic_DNA"/>
</dbReference>
<feature type="region of interest" description="Disordered" evidence="1">
    <location>
        <begin position="875"/>
        <end position="995"/>
    </location>
</feature>
<feature type="compositionally biased region" description="Polar residues" evidence="1">
    <location>
        <begin position="499"/>
        <end position="513"/>
    </location>
</feature>
<feature type="compositionally biased region" description="Polar residues" evidence="1">
    <location>
        <begin position="794"/>
        <end position="804"/>
    </location>
</feature>
<reference evidence="2" key="1">
    <citation type="submission" date="2020-11" db="EMBL/GenBank/DDBJ databases">
        <title>Kefir isolates.</title>
        <authorList>
            <person name="Marcisauskas S."/>
            <person name="Kim Y."/>
            <person name="Blasche S."/>
        </authorList>
    </citation>
    <scope>NUCLEOTIDE SEQUENCE</scope>
    <source>
        <strain evidence="2">Olga-1</strain>
    </source>
</reference>
<feature type="compositionally biased region" description="Low complexity" evidence="1">
    <location>
        <begin position="728"/>
        <end position="749"/>
    </location>
</feature>
<feature type="region of interest" description="Disordered" evidence="1">
    <location>
        <begin position="1141"/>
        <end position="1174"/>
    </location>
</feature>
<evidence type="ECO:0000313" key="3">
    <source>
        <dbReference type="Proteomes" id="UP000697127"/>
    </source>
</evidence>
<feature type="region of interest" description="Disordered" evidence="1">
    <location>
        <begin position="728"/>
        <end position="752"/>
    </location>
</feature>
<feature type="compositionally biased region" description="Low complexity" evidence="1">
    <location>
        <begin position="926"/>
        <end position="989"/>
    </location>
</feature>
<feature type="compositionally biased region" description="Polar residues" evidence="1">
    <location>
        <begin position="670"/>
        <end position="679"/>
    </location>
</feature>
<feature type="compositionally biased region" description="Low complexity" evidence="1">
    <location>
        <begin position="1143"/>
        <end position="1155"/>
    </location>
</feature>
<evidence type="ECO:0000256" key="1">
    <source>
        <dbReference type="SAM" id="MobiDB-lite"/>
    </source>
</evidence>
<keyword evidence="3" id="KW-1185">Reference proteome</keyword>
<feature type="compositionally biased region" description="Polar residues" evidence="1">
    <location>
        <begin position="540"/>
        <end position="555"/>
    </location>
</feature>
<feature type="compositionally biased region" description="Polar residues" evidence="1">
    <location>
        <begin position="461"/>
        <end position="471"/>
    </location>
</feature>
<feature type="region of interest" description="Disordered" evidence="1">
    <location>
        <begin position="379"/>
        <end position="471"/>
    </location>
</feature>
<feature type="compositionally biased region" description="Basic and acidic residues" evidence="1">
    <location>
        <begin position="558"/>
        <end position="575"/>
    </location>
</feature>
<feature type="compositionally biased region" description="Polar residues" evidence="1">
    <location>
        <begin position="99"/>
        <end position="115"/>
    </location>
</feature>